<dbReference type="Proteomes" id="UP000530850">
    <property type="component" value="Unassembled WGS sequence"/>
</dbReference>
<gene>
    <name evidence="1" type="ORF">FHR31_000944</name>
</gene>
<sequence>MEKVISKEELLMHANWTTAQFANEVIPYLNHDAFYASPQRHCITASVLK</sequence>
<comment type="caution">
    <text evidence="1">The sequence shown here is derived from an EMBL/GenBank/DDBJ whole genome shotgun (WGS) entry which is preliminary data.</text>
</comment>
<organism evidence="1 2">
    <name type="scientific">Parvibacter caecicola</name>
    <dbReference type="NCBI Taxonomy" id="747645"/>
    <lineage>
        <taxon>Bacteria</taxon>
        <taxon>Bacillati</taxon>
        <taxon>Actinomycetota</taxon>
        <taxon>Coriobacteriia</taxon>
        <taxon>Coriobacteriales</taxon>
        <taxon>Coriobacteriaceae</taxon>
        <taxon>Parvibacter</taxon>
    </lineage>
</organism>
<evidence type="ECO:0000313" key="1">
    <source>
        <dbReference type="EMBL" id="MBB3171132.1"/>
    </source>
</evidence>
<accession>A0A7W5D1V4</accession>
<dbReference type="AlphaFoldDB" id="A0A7W5D1V4"/>
<name>A0A7W5D1V4_9ACTN</name>
<dbReference type="RefSeq" id="WP_161555282.1">
    <property type="nucleotide sequence ID" value="NZ_CANSLK010000001.1"/>
</dbReference>
<protein>
    <submittedName>
        <fullName evidence="1">Uncharacterized protein</fullName>
    </submittedName>
</protein>
<dbReference type="EMBL" id="JACHYA010000002">
    <property type="protein sequence ID" value="MBB3171132.1"/>
    <property type="molecule type" value="Genomic_DNA"/>
</dbReference>
<proteinExistence type="predicted"/>
<evidence type="ECO:0000313" key="2">
    <source>
        <dbReference type="Proteomes" id="UP000530850"/>
    </source>
</evidence>
<dbReference type="GeneID" id="93357712"/>
<reference evidence="1 2" key="1">
    <citation type="submission" date="2020-08" db="EMBL/GenBank/DDBJ databases">
        <title>Sequencing the genomes of 1000 actinobacteria strains.</title>
        <authorList>
            <person name="Klenk H.-P."/>
        </authorList>
    </citation>
    <scope>NUCLEOTIDE SEQUENCE [LARGE SCALE GENOMIC DNA]</scope>
    <source>
        <strain evidence="1 2">DSM 22242</strain>
    </source>
</reference>